<dbReference type="eggNOG" id="COG4771">
    <property type="taxonomic scope" value="Bacteria"/>
</dbReference>
<dbReference type="HOGENOM" id="CLU_010745_0_1_6"/>
<keyword evidence="10" id="KW-0732">Signal</keyword>
<gene>
    <name evidence="13" type="ordered locus">Sden_2404</name>
</gene>
<evidence type="ECO:0000259" key="12">
    <source>
        <dbReference type="Pfam" id="PF07715"/>
    </source>
</evidence>
<dbReference type="CDD" id="cd01347">
    <property type="entry name" value="ligand_gated_channel"/>
    <property type="match status" value="1"/>
</dbReference>
<keyword evidence="7 8" id="KW-0998">Cell outer membrane</keyword>
<dbReference type="eggNOG" id="COG4206">
    <property type="taxonomic scope" value="Bacteria"/>
</dbReference>
<keyword evidence="6 8" id="KW-0472">Membrane</keyword>
<dbReference type="SUPFAM" id="SSF56935">
    <property type="entry name" value="Porins"/>
    <property type="match status" value="1"/>
</dbReference>
<dbReference type="InterPro" id="IPR000531">
    <property type="entry name" value="Beta-barrel_TonB"/>
</dbReference>
<accession>Q12LJ2</accession>
<dbReference type="STRING" id="318161.Sden_2404"/>
<dbReference type="InterPro" id="IPR012910">
    <property type="entry name" value="Plug_dom"/>
</dbReference>
<name>Q12LJ2_SHEDO</name>
<keyword evidence="13" id="KW-0675">Receptor</keyword>
<evidence type="ECO:0000256" key="1">
    <source>
        <dbReference type="ARBA" id="ARBA00004571"/>
    </source>
</evidence>
<reference evidence="13 14" key="1">
    <citation type="submission" date="2006-03" db="EMBL/GenBank/DDBJ databases">
        <title>Complete sequence of Shewanella denitrificans OS217.</title>
        <authorList>
            <consortium name="US DOE Joint Genome Institute"/>
            <person name="Copeland A."/>
            <person name="Lucas S."/>
            <person name="Lapidus A."/>
            <person name="Barry K."/>
            <person name="Detter J.C."/>
            <person name="Glavina del Rio T."/>
            <person name="Hammon N."/>
            <person name="Israni S."/>
            <person name="Dalin E."/>
            <person name="Tice H."/>
            <person name="Pitluck S."/>
            <person name="Brettin T."/>
            <person name="Bruce D."/>
            <person name="Han C."/>
            <person name="Tapia R."/>
            <person name="Gilna P."/>
            <person name="Kiss H."/>
            <person name="Schmutz J."/>
            <person name="Larimer F."/>
            <person name="Land M."/>
            <person name="Hauser L."/>
            <person name="Kyrpides N."/>
            <person name="Lykidis A."/>
            <person name="Richardson P."/>
        </authorList>
    </citation>
    <scope>NUCLEOTIDE SEQUENCE [LARGE SCALE GENOMIC DNA]</scope>
    <source>
        <strain evidence="14">OS217 / ATCC BAA-1090 / DSM 15013</strain>
    </source>
</reference>
<keyword evidence="3 8" id="KW-1134">Transmembrane beta strand</keyword>
<dbReference type="InterPro" id="IPR037066">
    <property type="entry name" value="Plug_dom_sf"/>
</dbReference>
<dbReference type="OrthoDB" id="176248at2"/>
<keyword evidence="4 8" id="KW-0812">Transmembrane</keyword>
<dbReference type="GO" id="GO:0009279">
    <property type="term" value="C:cell outer membrane"/>
    <property type="evidence" value="ECO:0007669"/>
    <property type="project" value="UniProtKB-SubCell"/>
</dbReference>
<dbReference type="RefSeq" id="WP_011496835.1">
    <property type="nucleotide sequence ID" value="NC_007954.1"/>
</dbReference>
<evidence type="ECO:0000256" key="2">
    <source>
        <dbReference type="ARBA" id="ARBA00022448"/>
    </source>
</evidence>
<dbReference type="Pfam" id="PF07715">
    <property type="entry name" value="Plug"/>
    <property type="match status" value="1"/>
</dbReference>
<dbReference type="PANTHER" id="PTHR47234:SF2">
    <property type="entry name" value="TONB-DEPENDENT RECEPTOR"/>
    <property type="match status" value="1"/>
</dbReference>
<evidence type="ECO:0000313" key="13">
    <source>
        <dbReference type="EMBL" id="ABE55684.1"/>
    </source>
</evidence>
<evidence type="ECO:0000256" key="6">
    <source>
        <dbReference type="ARBA" id="ARBA00023136"/>
    </source>
</evidence>
<sequence length="872" mass="94458">MQTNSILAKAVRFALIGGAATAALSASVATAADDQAKVERIEVTGSRIKRTDMEGSSPVTTIDASAIEKTGELSMADVLRRSNLNTFGSTSENSGSAQQSQATINLRGAGSDRTLVLLNGKRMPGSPTLGGTAVNLNTIPTAAIERIEVLTDGASAVYGSDAVAGVVNIITKKNFDGVEVSTTATDPVQGGGEEWKTHIVGGLTGDKGSMTFSFEHLNREIIYQRDRWFTSSSNVLAPKFDDATGVSKYARNFLDGKTGQFSPMAACNNPKMVGAGHVYDAGGGDRVCGYDYTSEAADHASRTYTAGYVNSEYELSDEVVFQGQGLFSRNETFGRYAPAAGWFNVAANQLDIQNFDAAGNLTGVSKNPNAGKAYYRFTDVGTRDGNTTDYSTDIQLALVGSHDDFGWDVTYHYNLAENTNSGTGYVHRPTVEQYVKDGIFNFGPEGNSQSVIADIAHNTLKQDIMKFQSINAGLNFEYLELPAGAVSWYLGTEASQYKYDAKVDAQTAAGDVIGSSGNGSQGDRDVYAVFAESIVPVSEDVELNFAYRYDKYSDFGSATTPKVAIRYQALEDVVVRASWGQGFRAPSLSDLLAADALSADMATDYSYCDVLGTAVADCKAKQYDVTRQANSELEPETSDFYNLGVIWDITDNLSTKVEYYNLSIDNVITFVSLDSLLKEEQKVGYGNLSRGEIKRVNNNPNGKLLSATTPKANGTGFDTTGIDFNITYSGFETAIGEFGTSYDLTYVLSYDDEEYFDGPVNDKIGRNGKPEIRFTWVLDWSYGDHSASLLTQYIDGQSEKTNPTDFSQVGNLSSQTTFDVSYGYHTSWDGKFGLGIRNLTNQDPVLDSDLEYDSSLYNLYGRTFTATYTQKF</sequence>
<evidence type="ECO:0000256" key="8">
    <source>
        <dbReference type="PROSITE-ProRule" id="PRU01360"/>
    </source>
</evidence>
<dbReference type="Gene3D" id="2.170.130.10">
    <property type="entry name" value="TonB-dependent receptor, plug domain"/>
    <property type="match status" value="1"/>
</dbReference>
<keyword evidence="14" id="KW-1185">Reference proteome</keyword>
<dbReference type="KEGG" id="sdn:Sden_2404"/>
<dbReference type="Pfam" id="PF00593">
    <property type="entry name" value="TonB_dep_Rec_b-barrel"/>
    <property type="match status" value="1"/>
</dbReference>
<dbReference type="Gene3D" id="2.40.170.20">
    <property type="entry name" value="TonB-dependent receptor, beta-barrel domain"/>
    <property type="match status" value="1"/>
</dbReference>
<feature type="domain" description="TonB-dependent receptor-like beta-barrel" evidence="11">
    <location>
        <begin position="348"/>
        <end position="839"/>
    </location>
</feature>
<keyword evidence="5 9" id="KW-0798">TonB box</keyword>
<organism evidence="13 14">
    <name type="scientific">Shewanella denitrificans (strain OS217 / ATCC BAA-1090 / DSM 15013)</name>
    <dbReference type="NCBI Taxonomy" id="318161"/>
    <lineage>
        <taxon>Bacteria</taxon>
        <taxon>Pseudomonadati</taxon>
        <taxon>Pseudomonadota</taxon>
        <taxon>Gammaproteobacteria</taxon>
        <taxon>Alteromonadales</taxon>
        <taxon>Shewanellaceae</taxon>
        <taxon>Shewanella</taxon>
    </lineage>
</organism>
<comment type="similarity">
    <text evidence="8 9">Belongs to the TonB-dependent receptor family.</text>
</comment>
<dbReference type="AlphaFoldDB" id="Q12LJ2"/>
<keyword evidence="2 8" id="KW-0813">Transport</keyword>
<feature type="domain" description="TonB-dependent receptor plug" evidence="12">
    <location>
        <begin position="53"/>
        <end position="166"/>
    </location>
</feature>
<dbReference type="EMBL" id="CP000302">
    <property type="protein sequence ID" value="ABE55684.1"/>
    <property type="molecule type" value="Genomic_DNA"/>
</dbReference>
<evidence type="ECO:0000256" key="4">
    <source>
        <dbReference type="ARBA" id="ARBA00022692"/>
    </source>
</evidence>
<protein>
    <submittedName>
        <fullName evidence="13">TonB-dependent receptor</fullName>
    </submittedName>
</protein>
<evidence type="ECO:0000256" key="5">
    <source>
        <dbReference type="ARBA" id="ARBA00023077"/>
    </source>
</evidence>
<proteinExistence type="inferred from homology"/>
<evidence type="ECO:0000256" key="3">
    <source>
        <dbReference type="ARBA" id="ARBA00022452"/>
    </source>
</evidence>
<evidence type="ECO:0000259" key="11">
    <source>
        <dbReference type="Pfam" id="PF00593"/>
    </source>
</evidence>
<comment type="subcellular location">
    <subcellularLocation>
        <location evidence="1 8">Cell outer membrane</location>
        <topology evidence="1 8">Multi-pass membrane protein</topology>
    </subcellularLocation>
</comment>
<evidence type="ECO:0000313" key="14">
    <source>
        <dbReference type="Proteomes" id="UP000001982"/>
    </source>
</evidence>
<dbReference type="PANTHER" id="PTHR47234">
    <property type="match status" value="1"/>
</dbReference>
<dbReference type="InterPro" id="IPR036942">
    <property type="entry name" value="Beta-barrel_TonB_sf"/>
</dbReference>
<evidence type="ECO:0000256" key="7">
    <source>
        <dbReference type="ARBA" id="ARBA00023237"/>
    </source>
</evidence>
<feature type="signal peptide" evidence="10">
    <location>
        <begin position="1"/>
        <end position="31"/>
    </location>
</feature>
<feature type="chain" id="PRO_5004181662" evidence="10">
    <location>
        <begin position="32"/>
        <end position="872"/>
    </location>
</feature>
<dbReference type="PROSITE" id="PS52016">
    <property type="entry name" value="TONB_DEPENDENT_REC_3"/>
    <property type="match status" value="1"/>
</dbReference>
<dbReference type="InterPro" id="IPR039426">
    <property type="entry name" value="TonB-dep_rcpt-like"/>
</dbReference>
<evidence type="ECO:0000256" key="9">
    <source>
        <dbReference type="RuleBase" id="RU003357"/>
    </source>
</evidence>
<evidence type="ECO:0000256" key="10">
    <source>
        <dbReference type="SAM" id="SignalP"/>
    </source>
</evidence>
<dbReference type="Proteomes" id="UP000001982">
    <property type="component" value="Chromosome"/>
</dbReference>